<keyword evidence="2" id="KW-1185">Reference proteome</keyword>
<comment type="caution">
    <text evidence="1">The sequence shown here is derived from an EMBL/GenBank/DDBJ whole genome shotgun (WGS) entry which is preliminary data.</text>
</comment>
<dbReference type="Proteomes" id="UP000789595">
    <property type="component" value="Unassembled WGS sequence"/>
</dbReference>
<proteinExistence type="predicted"/>
<gene>
    <name evidence="1" type="ORF">PECAL_1P13780</name>
</gene>
<dbReference type="EMBL" id="CAKKNE010000001">
    <property type="protein sequence ID" value="CAH0364981.1"/>
    <property type="molecule type" value="Genomic_DNA"/>
</dbReference>
<dbReference type="AlphaFoldDB" id="A0A8J2SCA8"/>
<evidence type="ECO:0000313" key="2">
    <source>
        <dbReference type="Proteomes" id="UP000789595"/>
    </source>
</evidence>
<accession>A0A8J2SCA8</accession>
<evidence type="ECO:0000313" key="1">
    <source>
        <dbReference type="EMBL" id="CAH0364981.1"/>
    </source>
</evidence>
<reference evidence="1" key="1">
    <citation type="submission" date="2021-11" db="EMBL/GenBank/DDBJ databases">
        <authorList>
            <consortium name="Genoscope - CEA"/>
            <person name="William W."/>
        </authorList>
    </citation>
    <scope>NUCLEOTIDE SEQUENCE</scope>
</reference>
<sequence length="278" mass="29447">MPYSNNIALPLSLLGCGAGLSSLARLPTRHSYRLATARLPTRQISRPGPPSMKAEMSATDARTFCSTSPHAVIVTVWPTAHAQAGSARAWIEQCGGKILHDAEVAIGKQGAVATCLALYSGEDWLETNCWYGESPLPTGPPGGPHAGARWKAALTWTQDAPLTVFVVDASETGGALWSSKYRVREQLRREVGGLGNCCVHLTDNQAAALDGRGARGGGYACDSSYAYHCARVLLEASSVRFLAEADADAPAFEERFAAYESWLAREDAPVGGAPAFVV</sequence>
<name>A0A8J2SCA8_9STRA</name>
<protein>
    <submittedName>
        <fullName evidence="1">Uncharacterized protein</fullName>
    </submittedName>
</protein>
<dbReference type="OrthoDB" id="197794at2759"/>
<organism evidence="1 2">
    <name type="scientific">Pelagomonas calceolata</name>
    <dbReference type="NCBI Taxonomy" id="35677"/>
    <lineage>
        <taxon>Eukaryota</taxon>
        <taxon>Sar</taxon>
        <taxon>Stramenopiles</taxon>
        <taxon>Ochrophyta</taxon>
        <taxon>Pelagophyceae</taxon>
        <taxon>Pelagomonadales</taxon>
        <taxon>Pelagomonadaceae</taxon>
        <taxon>Pelagomonas</taxon>
    </lineage>
</organism>